<reference evidence="3 5" key="2">
    <citation type="submission" date="2014-01" db="EMBL/GenBank/DDBJ databases">
        <title>Draft genome sequencing of Bacillus alcalophilus CGMCC 1.3604.</title>
        <authorList>
            <person name="Yang J."/>
            <person name="Diao L."/>
            <person name="Yang S."/>
        </authorList>
    </citation>
    <scope>NUCLEOTIDE SEQUENCE [LARGE SCALE GENOMIC DNA]</scope>
    <source>
        <strain evidence="3 5">CGMCC 1.3604</strain>
    </source>
</reference>
<reference evidence="2 4" key="1">
    <citation type="journal article" date="2014" name="Genome Announc.">
        <title>Draft Genome Sequence of Bacillus alcalophilus AV1934, a Classic Alkaliphile Isolated from Human Feces in 1934.</title>
        <authorList>
            <person name="Attie O."/>
            <person name="Jayaprakash A."/>
            <person name="Shah H."/>
            <person name="Paulsen I.T."/>
            <person name="Morino M."/>
            <person name="Takahashi Y."/>
            <person name="Narumi I."/>
            <person name="Sachidanandam R."/>
            <person name="Satoh K."/>
            <person name="Ito M."/>
            <person name="Krulwich T.A."/>
        </authorList>
    </citation>
    <scope>NUCLEOTIDE SEQUENCE [LARGE SCALE GENOMIC DNA]</scope>
    <source>
        <strain evidence="2 4">AV1934</strain>
    </source>
</reference>
<dbReference type="Proteomes" id="UP000002754">
    <property type="component" value="Unassembled WGS sequence"/>
</dbReference>
<keyword evidence="4" id="KW-1185">Reference proteome</keyword>
<evidence type="ECO:0000313" key="5">
    <source>
        <dbReference type="Proteomes" id="UP000297014"/>
    </source>
</evidence>
<evidence type="ECO:0000313" key="4">
    <source>
        <dbReference type="Proteomes" id="UP000002754"/>
    </source>
</evidence>
<feature type="transmembrane region" description="Helical" evidence="1">
    <location>
        <begin position="7"/>
        <end position="25"/>
    </location>
</feature>
<organism evidence="2 4">
    <name type="scientific">Alkalihalobacillus alcalophilus ATCC 27647 = CGMCC 1.3604</name>
    <dbReference type="NCBI Taxonomy" id="1218173"/>
    <lineage>
        <taxon>Bacteria</taxon>
        <taxon>Bacillati</taxon>
        <taxon>Bacillota</taxon>
        <taxon>Bacilli</taxon>
        <taxon>Bacillales</taxon>
        <taxon>Bacillaceae</taxon>
        <taxon>Alkalihalobacillus</taxon>
    </lineage>
</organism>
<evidence type="ECO:0000313" key="3">
    <source>
        <dbReference type="EMBL" id="THG91532.1"/>
    </source>
</evidence>
<dbReference type="AlphaFoldDB" id="A0A094WMV7"/>
<keyword evidence="1" id="KW-0812">Transmembrane</keyword>
<comment type="caution">
    <text evidence="2">The sequence shown here is derived from an EMBL/GenBank/DDBJ whole genome shotgun (WGS) entry which is preliminary data.</text>
</comment>
<dbReference type="RefSeq" id="WP_040323870.1">
    <property type="nucleotide sequence ID" value="NZ_ALPT02000033.1"/>
</dbReference>
<keyword evidence="1" id="KW-1133">Transmembrane helix</keyword>
<accession>A0A094WMV7</accession>
<evidence type="ECO:0000313" key="2">
    <source>
        <dbReference type="EMBL" id="KGA97278.1"/>
    </source>
</evidence>
<feature type="transmembrane region" description="Helical" evidence="1">
    <location>
        <begin position="63"/>
        <end position="84"/>
    </location>
</feature>
<dbReference type="EMBL" id="ALPT02000033">
    <property type="protein sequence ID" value="KGA97278.1"/>
    <property type="molecule type" value="Genomic_DNA"/>
</dbReference>
<dbReference type="EMBL" id="JALP01000065">
    <property type="protein sequence ID" value="THG91532.1"/>
    <property type="molecule type" value="Genomic_DNA"/>
</dbReference>
<keyword evidence="1" id="KW-0472">Membrane</keyword>
<gene>
    <name evidence="3" type="ORF">AJ85_04410</name>
    <name evidence="2" type="ORF">BALCAV_0211285</name>
</gene>
<evidence type="ECO:0000256" key="1">
    <source>
        <dbReference type="SAM" id="Phobius"/>
    </source>
</evidence>
<sequence>MIKRLNFPFILSIYLLLLAFYLFNFNSGNEHGYDWSSPNLSVFAEDPTHHNLFNGGDDQETNIYYLSMVMISMILFLFGQFHLIHNNKLLLYPKLYQSNYLKGFLAFSDK</sequence>
<protein>
    <submittedName>
        <fullName evidence="2">Uncharacterized protein</fullName>
    </submittedName>
</protein>
<name>A0A094WMV7_ALKAL</name>
<dbReference type="Proteomes" id="UP000297014">
    <property type="component" value="Unassembled WGS sequence"/>
</dbReference>
<proteinExistence type="predicted"/>